<dbReference type="Pfam" id="PF23343">
    <property type="entry name" value="REP_ORF2-G2P"/>
    <property type="match status" value="1"/>
</dbReference>
<comment type="caution">
    <text evidence="2">The sequence shown here is derived from an EMBL/GenBank/DDBJ whole genome shotgun (WGS) entry which is preliminary data.</text>
</comment>
<evidence type="ECO:0000313" key="3">
    <source>
        <dbReference type="Proteomes" id="UP000013248"/>
    </source>
</evidence>
<dbReference type="RefSeq" id="WP_005214842.1">
    <property type="nucleotide sequence ID" value="NZ_KB850089.1"/>
</dbReference>
<dbReference type="InterPro" id="IPR056906">
    <property type="entry name" value="ORF2/G2P_dom"/>
</dbReference>
<reference evidence="2 3" key="1">
    <citation type="submission" date="2013-02" db="EMBL/GenBank/DDBJ databases">
        <title>The Genome Sequence of Acinetobacter sp. ANC 3862.</title>
        <authorList>
            <consortium name="The Broad Institute Genome Sequencing Platform"/>
            <consortium name="The Broad Institute Genome Sequencing Center for Infectious Disease"/>
            <person name="Cerqueira G."/>
            <person name="Feldgarden M."/>
            <person name="Courvalin P."/>
            <person name="Perichon B."/>
            <person name="Grillot-Courvalin C."/>
            <person name="Clermont D."/>
            <person name="Rocha E."/>
            <person name="Yoon E.-J."/>
            <person name="Nemec A."/>
            <person name="Walker B."/>
            <person name="Young S.K."/>
            <person name="Zeng Q."/>
            <person name="Gargeya S."/>
            <person name="Fitzgerald M."/>
            <person name="Haas B."/>
            <person name="Abouelleil A."/>
            <person name="Alvarado L."/>
            <person name="Arachchi H.M."/>
            <person name="Berlin A.M."/>
            <person name="Chapman S.B."/>
            <person name="Dewar J."/>
            <person name="Goldberg J."/>
            <person name="Griggs A."/>
            <person name="Gujja S."/>
            <person name="Hansen M."/>
            <person name="Howarth C."/>
            <person name="Imamovic A."/>
            <person name="Larimer J."/>
            <person name="McCowan C."/>
            <person name="Murphy C."/>
            <person name="Neiman D."/>
            <person name="Pearson M."/>
            <person name="Priest M."/>
            <person name="Roberts A."/>
            <person name="Saif S."/>
            <person name="Shea T."/>
            <person name="Sisk P."/>
            <person name="Sykes S."/>
            <person name="Wortman J."/>
            <person name="Nusbaum C."/>
            <person name="Birren B."/>
        </authorList>
    </citation>
    <scope>NUCLEOTIDE SEQUENCE [LARGE SCALE GENOMIC DNA]</scope>
    <source>
        <strain evidence="2 3">ANC 3862</strain>
    </source>
</reference>
<dbReference type="eggNOG" id="ENOG5033357">
    <property type="taxonomic scope" value="Bacteria"/>
</dbReference>
<dbReference type="PATRIC" id="fig|1217705.3.peg.483"/>
<name>N9M660_9GAMM</name>
<protein>
    <recommendedName>
        <fullName evidence="1">Replication-associated protein ORF2/G2P domain-containing protein</fullName>
    </recommendedName>
</protein>
<feature type="domain" description="Replication-associated protein ORF2/G2P" evidence="1">
    <location>
        <begin position="198"/>
        <end position="321"/>
    </location>
</feature>
<evidence type="ECO:0000313" key="2">
    <source>
        <dbReference type="EMBL" id="ENX04018.1"/>
    </source>
</evidence>
<accession>N9M660</accession>
<sequence>MTENTSMINLFKQQKLRALSNDDYALWQQVMAVIKRVVNAIASMRNFKPIFEYGQRYYLPSYKDKTGHFYHVDVYKPYSDLTDLAEDFLYGLSMIRWLDQHYPLHYYPLHFRVFIECVEDYRLERINCEQTRFQSRYIDRFNDCIYCIYKDMKTDSNMLEFKRVRDQVSHRKRKVNDYIQKLLGCHSRLVAIRVDFGYREDAEVSYELISEHREKLLRYLRERHDGDAFAGFIWKLEYGLRKSYHLHTMIFLDGSKVQESISHGKLIGQYWIDEMTEGEGVTYNCNAHMDKYQHCGLGRVDYHDQRKIENLKKACQYLTKYDESLELLHYGYQAGYDQDRQPEQDDPLIQPIHSELGRVFGTARLPKPRVQLGRPRRK</sequence>
<dbReference type="Proteomes" id="UP000013248">
    <property type="component" value="Unassembled WGS sequence"/>
</dbReference>
<organism evidence="2 3">
    <name type="scientific">Acinetobacter modestus</name>
    <dbReference type="NCBI Taxonomy" id="1776740"/>
    <lineage>
        <taxon>Bacteria</taxon>
        <taxon>Pseudomonadati</taxon>
        <taxon>Pseudomonadota</taxon>
        <taxon>Gammaproteobacteria</taxon>
        <taxon>Moraxellales</taxon>
        <taxon>Moraxellaceae</taxon>
        <taxon>Acinetobacter</taxon>
    </lineage>
</organism>
<dbReference type="AlphaFoldDB" id="N9M660"/>
<dbReference type="STRING" id="1217705.F900_00509"/>
<dbReference type="EMBL" id="APRP01000006">
    <property type="protein sequence ID" value="ENX04018.1"/>
    <property type="molecule type" value="Genomic_DNA"/>
</dbReference>
<proteinExistence type="predicted"/>
<gene>
    <name evidence="2" type="ORF">F900_00509</name>
</gene>
<dbReference type="HOGENOM" id="CLU_730821_0_0_6"/>
<evidence type="ECO:0000259" key="1">
    <source>
        <dbReference type="Pfam" id="PF23343"/>
    </source>
</evidence>